<dbReference type="GO" id="GO:0004497">
    <property type="term" value="F:monooxygenase activity"/>
    <property type="evidence" value="ECO:0007669"/>
    <property type="project" value="UniProtKB-KW"/>
</dbReference>
<dbReference type="Pfam" id="PF01494">
    <property type="entry name" value="FAD_binding_3"/>
    <property type="match status" value="1"/>
</dbReference>
<keyword evidence="3" id="KW-0274">FAD</keyword>
<dbReference type="InterPro" id="IPR050493">
    <property type="entry name" value="FAD-dep_Monooxygenase_BioMet"/>
</dbReference>
<evidence type="ECO:0000256" key="1">
    <source>
        <dbReference type="ARBA" id="ARBA00007992"/>
    </source>
</evidence>
<dbReference type="GO" id="GO:0071949">
    <property type="term" value="F:FAD binding"/>
    <property type="evidence" value="ECO:0007669"/>
    <property type="project" value="InterPro"/>
</dbReference>
<dbReference type="PRINTS" id="PR00420">
    <property type="entry name" value="RNGMNOXGNASE"/>
</dbReference>
<accession>A0A179V097</accession>
<keyword evidence="4" id="KW-0560">Oxidoreductase</keyword>
<protein>
    <recommendedName>
        <fullName evidence="6">FAD-binding domain-containing protein</fullName>
    </recommendedName>
</protein>
<dbReference type="GeneID" id="42529399"/>
<dbReference type="SUPFAM" id="SSF51905">
    <property type="entry name" value="FAD/NAD(P)-binding domain"/>
    <property type="match status" value="1"/>
</dbReference>
<evidence type="ECO:0000256" key="2">
    <source>
        <dbReference type="ARBA" id="ARBA00022630"/>
    </source>
</evidence>
<organism evidence="7 8">
    <name type="scientific">Blastomyces gilchristii (strain SLH14081)</name>
    <name type="common">Blastomyces dermatitidis</name>
    <dbReference type="NCBI Taxonomy" id="559298"/>
    <lineage>
        <taxon>Eukaryota</taxon>
        <taxon>Fungi</taxon>
        <taxon>Dikarya</taxon>
        <taxon>Ascomycota</taxon>
        <taxon>Pezizomycotina</taxon>
        <taxon>Eurotiomycetes</taxon>
        <taxon>Eurotiomycetidae</taxon>
        <taxon>Onygenales</taxon>
        <taxon>Ajellomycetaceae</taxon>
        <taxon>Blastomyces</taxon>
    </lineage>
</organism>
<reference evidence="8" key="1">
    <citation type="journal article" date="2015" name="PLoS Genet.">
        <title>The dynamic genome and transcriptome of the human fungal pathogen Blastomyces and close relative Emmonsia.</title>
        <authorList>
            <person name="Munoz J.F."/>
            <person name="Gauthier G.M."/>
            <person name="Desjardins C.A."/>
            <person name="Gallo J.E."/>
            <person name="Holder J."/>
            <person name="Sullivan T.D."/>
            <person name="Marty A.J."/>
            <person name="Carmen J.C."/>
            <person name="Chen Z."/>
            <person name="Ding L."/>
            <person name="Gujja S."/>
            <person name="Magrini V."/>
            <person name="Misas E."/>
            <person name="Mitreva M."/>
            <person name="Priest M."/>
            <person name="Saif S."/>
            <person name="Whiston E.A."/>
            <person name="Young S."/>
            <person name="Zeng Q."/>
            <person name="Goldman W.E."/>
            <person name="Mardis E.R."/>
            <person name="Taylor J.W."/>
            <person name="McEwen J.G."/>
            <person name="Clay O.K."/>
            <person name="Klein B.S."/>
            <person name="Cuomo C.A."/>
        </authorList>
    </citation>
    <scope>NUCLEOTIDE SEQUENCE [LARGE SCALE GENOMIC DNA]</scope>
    <source>
        <strain evidence="8">SLH14081</strain>
    </source>
</reference>
<gene>
    <name evidence="7" type="ORF">BDBG_17834</name>
</gene>
<dbReference type="PANTHER" id="PTHR13789">
    <property type="entry name" value="MONOOXYGENASE"/>
    <property type="match status" value="1"/>
</dbReference>
<keyword evidence="8" id="KW-1185">Reference proteome</keyword>
<feature type="domain" description="FAD-binding" evidence="6">
    <location>
        <begin position="12"/>
        <end position="64"/>
    </location>
</feature>
<dbReference type="AlphaFoldDB" id="A0A179V097"/>
<evidence type="ECO:0000256" key="5">
    <source>
        <dbReference type="ARBA" id="ARBA00023033"/>
    </source>
</evidence>
<evidence type="ECO:0000256" key="4">
    <source>
        <dbReference type="ARBA" id="ARBA00023002"/>
    </source>
</evidence>
<keyword evidence="2" id="KW-0285">Flavoprotein</keyword>
<evidence type="ECO:0000259" key="6">
    <source>
        <dbReference type="Pfam" id="PF01494"/>
    </source>
</evidence>
<dbReference type="KEGG" id="bgh:BDBG_17834"/>
<keyword evidence="5" id="KW-0503">Monooxygenase</keyword>
<dbReference type="RefSeq" id="XP_031580944.1">
    <property type="nucleotide sequence ID" value="XM_031725468.1"/>
</dbReference>
<sequence length="185" mass="20159">MHALRTWASGRSMGSRSSSKWASSTDRVIVLGDAAHVIPPTAGQGVNQAFEDNLSPQTPLVEALKFWQDYRQRQIDKILELTQQMNPKHLPPAEQAKLSPGAIWTDDSATSGEGGQLGWLYEPDLDEDVAKWLADHGSSTGDSIYSRLFLTIPLVSAVISRRELGGLLVFPGGVFGPLNVGYSRK</sequence>
<name>A0A179V097_BLAGS</name>
<dbReference type="EMBL" id="GG657474">
    <property type="protein sequence ID" value="OAT13510.1"/>
    <property type="molecule type" value="Genomic_DNA"/>
</dbReference>
<dbReference type="InterPro" id="IPR002938">
    <property type="entry name" value="FAD-bd"/>
</dbReference>
<evidence type="ECO:0000313" key="7">
    <source>
        <dbReference type="EMBL" id="OAT13510.1"/>
    </source>
</evidence>
<evidence type="ECO:0000313" key="8">
    <source>
        <dbReference type="Proteomes" id="UP000002038"/>
    </source>
</evidence>
<comment type="similarity">
    <text evidence="1">Belongs to the paxM FAD-dependent monooxygenase family.</text>
</comment>
<dbReference type="InterPro" id="IPR036188">
    <property type="entry name" value="FAD/NAD-bd_sf"/>
</dbReference>
<dbReference type="Proteomes" id="UP000002038">
    <property type="component" value="Unassembled WGS sequence"/>
</dbReference>
<dbReference type="Gene3D" id="3.50.50.60">
    <property type="entry name" value="FAD/NAD(P)-binding domain"/>
    <property type="match status" value="1"/>
</dbReference>
<dbReference type="STRING" id="559298.A0A179V097"/>
<dbReference type="PANTHER" id="PTHR13789:SF316">
    <property type="entry name" value="FAD-BINDING DOMAIN-CONTAINING PROTEIN"/>
    <property type="match status" value="1"/>
</dbReference>
<dbReference type="OrthoDB" id="16820at2759"/>
<proteinExistence type="inferred from homology"/>
<evidence type="ECO:0000256" key="3">
    <source>
        <dbReference type="ARBA" id="ARBA00022827"/>
    </source>
</evidence>
<dbReference type="VEuPathDB" id="FungiDB:BDBG_17834"/>